<gene>
    <name evidence="5" type="ORF">M3P05_15470</name>
</gene>
<feature type="domain" description="Mur ligase central" evidence="4">
    <location>
        <begin position="100"/>
        <end position="301"/>
    </location>
</feature>
<dbReference type="InterPro" id="IPR036615">
    <property type="entry name" value="Mur_ligase_C_dom_sf"/>
</dbReference>
<protein>
    <submittedName>
        <fullName evidence="5">UDP-N-acetylmuramoyl-L-alanyl-D-glutamate--2, 6-diaminopimelate ligase</fullName>
    </submittedName>
</protein>
<dbReference type="EMBL" id="JAMFLX010000023">
    <property type="protein sequence ID" value="MCL6271323.1"/>
    <property type="molecule type" value="Genomic_DNA"/>
</dbReference>
<dbReference type="GO" id="GO:0016874">
    <property type="term" value="F:ligase activity"/>
    <property type="evidence" value="ECO:0007669"/>
    <property type="project" value="UniProtKB-KW"/>
</dbReference>
<dbReference type="SUPFAM" id="SSF53244">
    <property type="entry name" value="MurD-like peptide ligases, peptide-binding domain"/>
    <property type="match status" value="1"/>
</dbReference>
<dbReference type="Gene3D" id="3.90.190.20">
    <property type="entry name" value="Mur ligase, C-terminal domain"/>
    <property type="match status" value="1"/>
</dbReference>
<dbReference type="PANTHER" id="PTHR23135:SF4">
    <property type="entry name" value="UDP-N-ACETYLMURAMOYL-L-ALANYL-D-GLUTAMATE--2,6-DIAMINOPIMELATE LIGASE MURE HOMOLOG, CHLOROPLASTIC"/>
    <property type="match status" value="1"/>
</dbReference>
<dbReference type="NCBIfam" id="TIGR01085">
    <property type="entry name" value="murE"/>
    <property type="match status" value="1"/>
</dbReference>
<feature type="domain" description="Mur ligase C-terminal" evidence="3">
    <location>
        <begin position="324"/>
        <end position="448"/>
    </location>
</feature>
<keyword evidence="2" id="KW-0573">Peptidoglycan synthesis</keyword>
<proteinExistence type="inferred from homology"/>
<evidence type="ECO:0000256" key="1">
    <source>
        <dbReference type="ARBA" id="ARBA00005898"/>
    </source>
</evidence>
<dbReference type="Gene3D" id="3.40.1390.10">
    <property type="entry name" value="MurE/MurF, N-terminal domain"/>
    <property type="match status" value="1"/>
</dbReference>
<dbReference type="RefSeq" id="WP_249700864.1">
    <property type="nucleotide sequence ID" value="NZ_JAMFLX010000023.1"/>
</dbReference>
<dbReference type="PANTHER" id="PTHR23135">
    <property type="entry name" value="MUR LIGASE FAMILY MEMBER"/>
    <property type="match status" value="1"/>
</dbReference>
<dbReference type="InterPro" id="IPR036565">
    <property type="entry name" value="Mur-like_cat_sf"/>
</dbReference>
<evidence type="ECO:0000313" key="5">
    <source>
        <dbReference type="EMBL" id="MCL6271323.1"/>
    </source>
</evidence>
<keyword evidence="6" id="KW-1185">Reference proteome</keyword>
<name>A0ABT0PIY8_9GAMM</name>
<keyword evidence="5" id="KW-0436">Ligase</keyword>
<evidence type="ECO:0000256" key="2">
    <source>
        <dbReference type="RuleBase" id="RU004135"/>
    </source>
</evidence>
<dbReference type="InterPro" id="IPR004101">
    <property type="entry name" value="Mur_ligase_C"/>
</dbReference>
<sequence>MSFAMEQALTQLQQLNFTGKFETDSRSVNVGDIFICQQGQQIDSHTFALDAIKQGACGVISSRKLDITVPNIVMPDDSMSLGLIYRYYQFPQDRMLNIGITGTNGKTTVAYGLMQLLGQEYTAAYTGTLGCHFASYKHPTVNTTPGPVELANQMSNMIAAGVTHHVMEVSSHALDQGRADMIDFDIAIFTNLKEDHLDYHGSRSRYIQSKLSLIDRLKPGGMVIINLDDEMACAIKDRCRGRARTITISTRDPGADIYASEIKLSNQHSQFQICSKGQSFPITLQLPFTFNIVNSLAILAALQEITGNLESSAQRLTSLQPVPGRCEPITLPQGGSVLIDYAHNCDGISHLLHNIRPHTKGRILLVAGITGDRLDDAGEFGRLCTETADLCWFTCHNPLGVDLTTILAAMSQSAVSNRFFLEPDRIKAIDRALAELQADDVLVICGKGPETWQYMQADKSQPTPYIGDRAAIQLAQKRFQPDHTPNASSYQCL</sequence>
<dbReference type="Gene3D" id="3.40.1190.10">
    <property type="entry name" value="Mur-like, catalytic domain"/>
    <property type="match status" value="1"/>
</dbReference>
<evidence type="ECO:0000259" key="4">
    <source>
        <dbReference type="Pfam" id="PF08245"/>
    </source>
</evidence>
<dbReference type="Pfam" id="PF02875">
    <property type="entry name" value="Mur_ligase_C"/>
    <property type="match status" value="1"/>
</dbReference>
<organism evidence="5 6">
    <name type="scientific">Parendozoicomonas callyspongiae</name>
    <dbReference type="NCBI Taxonomy" id="2942213"/>
    <lineage>
        <taxon>Bacteria</taxon>
        <taxon>Pseudomonadati</taxon>
        <taxon>Pseudomonadota</taxon>
        <taxon>Gammaproteobacteria</taxon>
        <taxon>Oceanospirillales</taxon>
        <taxon>Endozoicomonadaceae</taxon>
        <taxon>Parendozoicomonas</taxon>
    </lineage>
</organism>
<evidence type="ECO:0000259" key="3">
    <source>
        <dbReference type="Pfam" id="PF02875"/>
    </source>
</evidence>
<keyword evidence="2" id="KW-0133">Cell shape</keyword>
<accession>A0ABT0PIY8</accession>
<dbReference type="Pfam" id="PF08245">
    <property type="entry name" value="Mur_ligase_M"/>
    <property type="match status" value="1"/>
</dbReference>
<dbReference type="SUPFAM" id="SSF53623">
    <property type="entry name" value="MurD-like peptide ligases, catalytic domain"/>
    <property type="match status" value="1"/>
</dbReference>
<comment type="pathway">
    <text evidence="2">Cell wall biogenesis; peptidoglycan biosynthesis.</text>
</comment>
<evidence type="ECO:0000313" key="6">
    <source>
        <dbReference type="Proteomes" id="UP001203338"/>
    </source>
</evidence>
<dbReference type="Proteomes" id="UP001203338">
    <property type="component" value="Unassembled WGS sequence"/>
</dbReference>
<dbReference type="InterPro" id="IPR005761">
    <property type="entry name" value="UDP-N-AcMur-Glu-dNH2Pim_ligase"/>
</dbReference>
<comment type="similarity">
    <text evidence="1">Belongs to the MurCDEF family. MurE subfamily.</text>
</comment>
<dbReference type="SUPFAM" id="SSF63418">
    <property type="entry name" value="MurE/MurF N-terminal domain"/>
    <property type="match status" value="1"/>
</dbReference>
<keyword evidence="2" id="KW-0132">Cell division</keyword>
<comment type="caution">
    <text evidence="5">The sequence shown here is derived from an EMBL/GenBank/DDBJ whole genome shotgun (WGS) entry which is preliminary data.</text>
</comment>
<reference evidence="5 6" key="1">
    <citation type="submission" date="2022-05" db="EMBL/GenBank/DDBJ databases">
        <authorList>
            <person name="Park J.-S."/>
        </authorList>
    </citation>
    <scope>NUCLEOTIDE SEQUENCE [LARGE SCALE GENOMIC DNA]</scope>
    <source>
        <strain evidence="5 6">2012CJ34-2</strain>
    </source>
</reference>
<comment type="subcellular location">
    <subcellularLocation>
        <location evidence="2">Cytoplasm</location>
    </subcellularLocation>
</comment>
<keyword evidence="2" id="KW-0131">Cell cycle</keyword>
<keyword evidence="2" id="KW-0961">Cell wall biogenesis/degradation</keyword>
<dbReference type="InterPro" id="IPR035911">
    <property type="entry name" value="MurE/MurF_N"/>
</dbReference>
<dbReference type="InterPro" id="IPR013221">
    <property type="entry name" value="Mur_ligase_cen"/>
</dbReference>